<sequence length="158" mass="18444">MKYLLYIGLLFGFISSINAQSEALELDKELGLKYHNVSCKEILDGHSFVKDSSISTCADKILKEYVIEANLENAYKEFISKQADKKAFKEHLPKQNLQYEYNNLELYSDTINIVYEFVNPTFMVLSIGYENGVVYYSFRQVDSTQTLIEVRNFYFNDY</sequence>
<proteinExistence type="predicted"/>
<dbReference type="OrthoDB" id="5326324at2"/>
<name>A0A4U8TG07_9HELI</name>
<dbReference type="Proteomes" id="UP000029707">
    <property type="component" value="Unassembled WGS sequence"/>
</dbReference>
<dbReference type="RefSeq" id="WP_034362849.1">
    <property type="nucleotide sequence ID" value="NZ_CAJUDB010000039.1"/>
</dbReference>
<evidence type="ECO:0000256" key="1">
    <source>
        <dbReference type="SAM" id="SignalP"/>
    </source>
</evidence>
<feature type="chain" id="PRO_5020612124" evidence="1">
    <location>
        <begin position="20"/>
        <end position="158"/>
    </location>
</feature>
<keyword evidence="1" id="KW-0732">Signal</keyword>
<dbReference type="STRING" id="425400.LS65_07770"/>
<comment type="caution">
    <text evidence="2">The sequence shown here is derived from an EMBL/GenBank/DDBJ whole genome shotgun (WGS) entry which is preliminary data.</text>
</comment>
<dbReference type="AlphaFoldDB" id="A0A4U8TG07"/>
<organism evidence="2 3">
    <name type="scientific">Helicobacter japonicus</name>
    <dbReference type="NCBI Taxonomy" id="425400"/>
    <lineage>
        <taxon>Bacteria</taxon>
        <taxon>Pseudomonadati</taxon>
        <taxon>Campylobacterota</taxon>
        <taxon>Epsilonproteobacteria</taxon>
        <taxon>Campylobacterales</taxon>
        <taxon>Helicobacteraceae</taxon>
        <taxon>Helicobacter</taxon>
    </lineage>
</organism>
<reference evidence="2 3" key="1">
    <citation type="journal article" date="2014" name="Genome Announc.">
        <title>Draft genome sequences of eight enterohepatic helicobacter species isolated from both laboratory and wild rodents.</title>
        <authorList>
            <person name="Sheh A."/>
            <person name="Shen Z."/>
            <person name="Fox J.G."/>
        </authorList>
    </citation>
    <scope>NUCLEOTIDE SEQUENCE [LARGE SCALE GENOMIC DNA]</scope>
    <source>
        <strain evidence="2 3">MIT 01-6451</strain>
    </source>
</reference>
<gene>
    <name evidence="2" type="ORF">LS65_009480</name>
</gene>
<protein>
    <submittedName>
        <fullName evidence="2">Uncharacterized protein</fullName>
    </submittedName>
</protein>
<evidence type="ECO:0000313" key="3">
    <source>
        <dbReference type="Proteomes" id="UP000029707"/>
    </source>
</evidence>
<accession>A0A4U8TG07</accession>
<evidence type="ECO:0000313" key="2">
    <source>
        <dbReference type="EMBL" id="TLD99046.1"/>
    </source>
</evidence>
<feature type="signal peptide" evidence="1">
    <location>
        <begin position="1"/>
        <end position="19"/>
    </location>
</feature>
<dbReference type="EMBL" id="JRMQ02000025">
    <property type="protein sequence ID" value="TLD99046.1"/>
    <property type="molecule type" value="Genomic_DNA"/>
</dbReference>
<keyword evidence="3" id="KW-1185">Reference proteome</keyword>